<feature type="active site" evidence="2">
    <location>
        <position position="479"/>
    </location>
</feature>
<dbReference type="PANTHER" id="PTHR10458">
    <property type="entry name" value="PEPTIDE DEFORMYLASE"/>
    <property type="match status" value="1"/>
</dbReference>
<comment type="catalytic activity">
    <reaction evidence="2">
        <text>N-terminal N-formyl-L-methionyl-[peptide] + H2O = N-terminal L-methionyl-[peptide] + formate</text>
        <dbReference type="Rhea" id="RHEA:24420"/>
        <dbReference type="Rhea" id="RHEA-COMP:10639"/>
        <dbReference type="Rhea" id="RHEA-COMP:10640"/>
        <dbReference type="ChEBI" id="CHEBI:15377"/>
        <dbReference type="ChEBI" id="CHEBI:15740"/>
        <dbReference type="ChEBI" id="CHEBI:49298"/>
        <dbReference type="ChEBI" id="CHEBI:64731"/>
        <dbReference type="EC" id="3.5.1.88"/>
    </reaction>
</comment>
<reference evidence="5 6" key="1">
    <citation type="submission" date="2020-03" db="EMBL/GenBank/DDBJ databases">
        <title>WGS of actinomycetes isolated from Thailand.</title>
        <authorList>
            <person name="Thawai C."/>
        </authorList>
    </citation>
    <scope>NUCLEOTIDE SEQUENCE [LARGE SCALE GENOMIC DNA]</scope>
    <source>
        <strain evidence="5 6">FMUSA5-5</strain>
    </source>
</reference>
<evidence type="ECO:0000256" key="3">
    <source>
        <dbReference type="SAM" id="MobiDB-lite"/>
    </source>
</evidence>
<evidence type="ECO:0000256" key="1">
    <source>
        <dbReference type="ARBA" id="ARBA00010759"/>
    </source>
</evidence>
<comment type="function">
    <text evidence="2">Removes the formyl group from the N-terminal Met of newly synthesized proteins. Requires at least a dipeptide for an efficient rate of reaction. N-terminal L-methionine is a prerequisite for activity but the enzyme has broad specificity at other positions.</text>
</comment>
<evidence type="ECO:0000256" key="2">
    <source>
        <dbReference type="HAMAP-Rule" id="MF_00163"/>
    </source>
</evidence>
<dbReference type="HAMAP" id="MF_00163">
    <property type="entry name" value="Pep_deformylase"/>
    <property type="match status" value="1"/>
</dbReference>
<dbReference type="InterPro" id="IPR010982">
    <property type="entry name" value="Lambda_DNA-bd_dom_sf"/>
</dbReference>
<feature type="domain" description="HTH cro/C1-type" evidence="4">
    <location>
        <begin position="36"/>
        <end position="91"/>
    </location>
</feature>
<dbReference type="SUPFAM" id="SSF47413">
    <property type="entry name" value="lambda repressor-like DNA-binding domains"/>
    <property type="match status" value="1"/>
</dbReference>
<organism evidence="5 6">
    <name type="scientific">Nonomuraea composti</name>
    <dbReference type="NCBI Taxonomy" id="2720023"/>
    <lineage>
        <taxon>Bacteria</taxon>
        <taxon>Bacillati</taxon>
        <taxon>Actinomycetota</taxon>
        <taxon>Actinomycetes</taxon>
        <taxon>Streptosporangiales</taxon>
        <taxon>Streptosporangiaceae</taxon>
        <taxon>Nonomuraea</taxon>
    </lineage>
</organism>
<keyword evidence="2" id="KW-0479">Metal-binding</keyword>
<dbReference type="EC" id="3.5.1.88" evidence="2"/>
<protein>
    <recommendedName>
        <fullName evidence="2">Peptide deformylase</fullName>
        <shortName evidence="2">PDF</shortName>
        <ecNumber evidence="2">3.5.1.88</ecNumber>
    </recommendedName>
    <alternativeName>
        <fullName evidence="2">Polypeptide deformylase</fullName>
    </alternativeName>
</protein>
<sequence>MSIPGKDSGVNPTAGTQPQGGPAAGASAPGRSFAAELTYWRRRRELSKKQLAITMGFDPSYVSHVEASRHAASEDFARKAESALNAGGALWQAWRTTAPARPAATAEHEGEGVIVDDDYAQLHYDGSTYRARQRRRLFNGGAEPVTRYLMRISVDRYPGQPERSNALYRARPLTWDELNLTATCDGEPMTWRSKHDRDAFKEAWLCLENDRGRFPLYPGQHAVLDYAYQVDDGRWGPWFQRAVRLPTRRLSVELVFPAALDPVVWGTETSTTAEAVPLRTPVTRTERRTGDVEETVFSWAIDTPPMGARYRLEWRFRARDDGAVPQPALRTASDRMRSVGIVQHGAPILTRTARPFDLPAEAAEATGVIDQLFTAIQRVREQHVFGKGMGLAAPQIDIDRSAAVIISPDPDAEPLVLLNPRVISESAEVDEQYEGCLSFFDVRGLVPRPLRLEIEHTHLDGRRVIAALDAALARLAGHEIDHLYGRLYTERMRSGVAPIPVEEYRGTGQAWSYR</sequence>
<comment type="caution">
    <text evidence="5">The sequence shown here is derived from an EMBL/GenBank/DDBJ whole genome shotgun (WGS) entry which is preliminary data.</text>
</comment>
<evidence type="ECO:0000313" key="5">
    <source>
        <dbReference type="EMBL" id="NJP95426.1"/>
    </source>
</evidence>
<gene>
    <name evidence="2" type="primary">def</name>
    <name evidence="5" type="ORF">HCN51_39340</name>
</gene>
<dbReference type="InterPro" id="IPR023635">
    <property type="entry name" value="Peptide_deformylase"/>
</dbReference>
<keyword evidence="2" id="KW-0378">Hydrolase</keyword>
<keyword evidence="2" id="KW-0408">Iron</keyword>
<comment type="cofactor">
    <cofactor evidence="2">
        <name>Fe(2+)</name>
        <dbReference type="ChEBI" id="CHEBI:29033"/>
    </cofactor>
    <text evidence="2">Binds 1 Fe(2+) ion.</text>
</comment>
<feature type="compositionally biased region" description="Low complexity" evidence="3">
    <location>
        <begin position="12"/>
        <end position="29"/>
    </location>
</feature>
<dbReference type="PANTHER" id="PTHR10458:SF22">
    <property type="entry name" value="PEPTIDE DEFORMYLASE"/>
    <property type="match status" value="1"/>
</dbReference>
<dbReference type="SUPFAM" id="SSF56420">
    <property type="entry name" value="Peptide deformylase"/>
    <property type="match status" value="1"/>
</dbReference>
<comment type="similarity">
    <text evidence="1 2">Belongs to the polypeptide deformylase family.</text>
</comment>
<proteinExistence type="inferred from homology"/>
<dbReference type="CDD" id="cd00093">
    <property type="entry name" value="HTH_XRE"/>
    <property type="match status" value="1"/>
</dbReference>
<dbReference type="InterPro" id="IPR036821">
    <property type="entry name" value="Peptide_deformylase_sf"/>
</dbReference>
<accession>A0ABX1BCU3</accession>
<dbReference type="Gene3D" id="1.10.260.40">
    <property type="entry name" value="lambda repressor-like DNA-binding domains"/>
    <property type="match status" value="1"/>
</dbReference>
<evidence type="ECO:0000259" key="4">
    <source>
        <dbReference type="SMART" id="SM00530"/>
    </source>
</evidence>
<keyword evidence="2" id="KW-0648">Protein biosynthesis</keyword>
<dbReference type="EMBL" id="JAATEP010000038">
    <property type="protein sequence ID" value="NJP95426.1"/>
    <property type="molecule type" value="Genomic_DNA"/>
</dbReference>
<dbReference type="InterPro" id="IPR001387">
    <property type="entry name" value="Cro/C1-type_HTH"/>
</dbReference>
<feature type="region of interest" description="Disordered" evidence="3">
    <location>
        <begin position="1"/>
        <end position="29"/>
    </location>
</feature>
<dbReference type="Pfam" id="PF01327">
    <property type="entry name" value="Pep_deformylase"/>
    <property type="match status" value="1"/>
</dbReference>
<dbReference type="PRINTS" id="PR01576">
    <property type="entry name" value="PDEFORMYLASE"/>
</dbReference>
<feature type="binding site" evidence="2">
    <location>
        <position position="478"/>
    </location>
    <ligand>
        <name>Fe cation</name>
        <dbReference type="ChEBI" id="CHEBI:24875"/>
    </ligand>
</feature>
<feature type="binding site" evidence="2">
    <location>
        <position position="436"/>
    </location>
    <ligand>
        <name>Fe cation</name>
        <dbReference type="ChEBI" id="CHEBI:24875"/>
    </ligand>
</feature>
<dbReference type="Gene3D" id="3.90.45.10">
    <property type="entry name" value="Peptide deformylase"/>
    <property type="match status" value="1"/>
</dbReference>
<dbReference type="SMART" id="SM00530">
    <property type="entry name" value="HTH_XRE"/>
    <property type="match status" value="1"/>
</dbReference>
<keyword evidence="6" id="KW-1185">Reference proteome</keyword>
<name>A0ABX1BCU3_9ACTN</name>
<evidence type="ECO:0000313" key="6">
    <source>
        <dbReference type="Proteomes" id="UP000696294"/>
    </source>
</evidence>
<feature type="binding site" evidence="2">
    <location>
        <position position="482"/>
    </location>
    <ligand>
        <name>Fe cation</name>
        <dbReference type="ChEBI" id="CHEBI:24875"/>
    </ligand>
</feature>
<dbReference type="Proteomes" id="UP000696294">
    <property type="component" value="Unassembled WGS sequence"/>
</dbReference>